<proteinExistence type="predicted"/>
<dbReference type="EMBL" id="JAFREP010000065">
    <property type="protein sequence ID" value="MBO1323422.1"/>
    <property type="molecule type" value="Genomic_DNA"/>
</dbReference>
<evidence type="ECO:0000313" key="2">
    <source>
        <dbReference type="Proteomes" id="UP000664417"/>
    </source>
</evidence>
<keyword evidence="2" id="KW-1185">Reference proteome</keyword>
<reference evidence="1" key="1">
    <citation type="submission" date="2021-03" db="EMBL/GenBank/DDBJ databases">
        <authorList>
            <person name="Wang G."/>
        </authorList>
    </citation>
    <scope>NUCLEOTIDE SEQUENCE</scope>
    <source>
        <strain evidence="1">KCTC 12899</strain>
    </source>
</reference>
<accession>A0A8J7QC39</accession>
<dbReference type="Proteomes" id="UP000664417">
    <property type="component" value="Unassembled WGS sequence"/>
</dbReference>
<sequence>MQRPKIGKNYTFLHFQNGVVEWLHFVANADGTGGIDPFSTQAYRDAVAALPPNMDICFELPPPGDWREDWARLQREGWKTLAEAIKAGRVPPDFDPETP</sequence>
<organism evidence="1 2">
    <name type="scientific">Acanthopleuribacter pedis</name>
    <dbReference type="NCBI Taxonomy" id="442870"/>
    <lineage>
        <taxon>Bacteria</taxon>
        <taxon>Pseudomonadati</taxon>
        <taxon>Acidobacteriota</taxon>
        <taxon>Holophagae</taxon>
        <taxon>Acanthopleuribacterales</taxon>
        <taxon>Acanthopleuribacteraceae</taxon>
        <taxon>Acanthopleuribacter</taxon>
    </lineage>
</organism>
<protein>
    <submittedName>
        <fullName evidence="1">Uncharacterized protein</fullName>
    </submittedName>
</protein>
<dbReference type="RefSeq" id="WP_207863575.1">
    <property type="nucleotide sequence ID" value="NZ_JAFREP010000065.1"/>
</dbReference>
<name>A0A8J7QC39_9BACT</name>
<gene>
    <name evidence="1" type="ORF">J3U88_33455</name>
</gene>
<evidence type="ECO:0000313" key="1">
    <source>
        <dbReference type="EMBL" id="MBO1323422.1"/>
    </source>
</evidence>
<dbReference type="AlphaFoldDB" id="A0A8J7QC39"/>
<comment type="caution">
    <text evidence="1">The sequence shown here is derived from an EMBL/GenBank/DDBJ whole genome shotgun (WGS) entry which is preliminary data.</text>
</comment>